<dbReference type="Gene3D" id="2.30.110.10">
    <property type="entry name" value="Electron Transport, Fmn-binding Protein, Chain A"/>
    <property type="match status" value="1"/>
</dbReference>
<dbReference type="SUPFAM" id="SSF50475">
    <property type="entry name" value="FMN-binding split barrel"/>
    <property type="match status" value="1"/>
</dbReference>
<comment type="caution">
    <text evidence="1">The sequence shown here is derived from an EMBL/GenBank/DDBJ whole genome shotgun (WGS) entry which is preliminary data.</text>
</comment>
<organism evidence="1 2">
    <name type="scientific">Allokutzneria oryzae</name>
    <dbReference type="NCBI Taxonomy" id="1378989"/>
    <lineage>
        <taxon>Bacteria</taxon>
        <taxon>Bacillati</taxon>
        <taxon>Actinomycetota</taxon>
        <taxon>Actinomycetes</taxon>
        <taxon>Pseudonocardiales</taxon>
        <taxon>Pseudonocardiaceae</taxon>
        <taxon>Allokutzneria</taxon>
    </lineage>
</organism>
<accession>A0ABV6A641</accession>
<dbReference type="NCBIfam" id="TIGR00026">
    <property type="entry name" value="hi_GC_TIGR00026"/>
    <property type="match status" value="1"/>
</dbReference>
<name>A0ABV6A641_9PSEU</name>
<sequence>MTTQPMDPAALNRRMIADILAAPATPPEEGGYVLRVLETTGRRSGLPRRTPVGLLRRDGKDYLVCPDRGRDWPNNLLATADAAVLVGNERRAVRARAVDGAEAADVVAAYVRSVRAPWAVRAFALPENPDQADILDRMPPIIVFRVD</sequence>
<dbReference type="RefSeq" id="WP_377858363.1">
    <property type="nucleotide sequence ID" value="NZ_JBHLZU010000023.1"/>
</dbReference>
<keyword evidence="2" id="KW-1185">Reference proteome</keyword>
<proteinExistence type="predicted"/>
<dbReference type="InterPro" id="IPR004378">
    <property type="entry name" value="F420H2_quin_Rdtase"/>
</dbReference>
<dbReference type="InterPro" id="IPR012349">
    <property type="entry name" value="Split_barrel_FMN-bd"/>
</dbReference>
<reference evidence="1 2" key="1">
    <citation type="submission" date="2024-09" db="EMBL/GenBank/DDBJ databases">
        <authorList>
            <person name="Sun Q."/>
            <person name="Mori K."/>
        </authorList>
    </citation>
    <scope>NUCLEOTIDE SEQUENCE [LARGE SCALE GENOMIC DNA]</scope>
    <source>
        <strain evidence="1 2">TBRC 7907</strain>
    </source>
</reference>
<evidence type="ECO:0000313" key="1">
    <source>
        <dbReference type="EMBL" id="MFB9907714.1"/>
    </source>
</evidence>
<evidence type="ECO:0000313" key="2">
    <source>
        <dbReference type="Proteomes" id="UP001589693"/>
    </source>
</evidence>
<dbReference type="Pfam" id="PF04075">
    <property type="entry name" value="F420H2_quin_red"/>
    <property type="match status" value="1"/>
</dbReference>
<dbReference type="Proteomes" id="UP001589693">
    <property type="component" value="Unassembled WGS sequence"/>
</dbReference>
<gene>
    <name evidence="1" type="ORF">ACFFQA_27585</name>
</gene>
<dbReference type="EMBL" id="JBHLZU010000023">
    <property type="protein sequence ID" value="MFB9907714.1"/>
    <property type="molecule type" value="Genomic_DNA"/>
</dbReference>
<protein>
    <submittedName>
        <fullName evidence="1">Nitroreductase family deazaflavin-dependent oxidoreductase</fullName>
    </submittedName>
</protein>